<dbReference type="SUPFAM" id="SSF143081">
    <property type="entry name" value="BB1717-like"/>
    <property type="match status" value="1"/>
</dbReference>
<gene>
    <name evidence="2" type="ORF">GNZ21_01580</name>
</gene>
<organism evidence="2 3">
    <name type="scientific">Nesterenkonia alkaliphila</name>
    <dbReference type="NCBI Taxonomy" id="1463631"/>
    <lineage>
        <taxon>Bacteria</taxon>
        <taxon>Bacillati</taxon>
        <taxon>Actinomycetota</taxon>
        <taxon>Actinomycetes</taxon>
        <taxon>Micrococcales</taxon>
        <taxon>Micrococcaceae</taxon>
        <taxon>Nesterenkonia</taxon>
    </lineage>
</organism>
<reference evidence="2 3" key="1">
    <citation type="submission" date="2019-12" db="EMBL/GenBank/DDBJ databases">
        <title>Nesterenkonia muleiensis sp. nov., a novel actinobacterium isolated from sap of Populus euphratica.</title>
        <authorList>
            <person name="Wang R."/>
        </authorList>
    </citation>
    <scope>NUCLEOTIDE SEQUENCE [LARGE SCALE GENOMIC DNA]</scope>
    <source>
        <strain evidence="2 3">F10</strain>
    </source>
</reference>
<evidence type="ECO:0000256" key="1">
    <source>
        <dbReference type="SAM" id="Phobius"/>
    </source>
</evidence>
<name>A0A7K1UF16_9MICC</name>
<dbReference type="OrthoDB" id="9782620at2"/>
<sequence>MDAAVDGLSAPVVQALALAAAVGLFWVVCASYGLGGGPYPDEGEEPAFDLPPLDEQVPAQRLTEWMRVQNHTAKITGRHERNLNPLIVDYGDHRVLEFAWWWLHLGNQPAKFAAFNSRAEALTSTWRPGLAQRGLAPATWYVEKGHSFGLGGQAFALAAITTTARQPDGSDLLTYSIVTREAIGVAARTHPRMPLIVPRELQGHWLHPGVPGDSQLIADVLAASDELSAQVERIDSPKDAASSFPALF</sequence>
<feature type="transmembrane region" description="Helical" evidence="1">
    <location>
        <begin position="12"/>
        <end position="34"/>
    </location>
</feature>
<keyword evidence="1" id="KW-0472">Membrane</keyword>
<comment type="caution">
    <text evidence="2">The sequence shown here is derived from an EMBL/GenBank/DDBJ whole genome shotgun (WGS) entry which is preliminary data.</text>
</comment>
<dbReference type="GO" id="GO:0003697">
    <property type="term" value="F:single-stranded DNA binding"/>
    <property type="evidence" value="ECO:0007669"/>
    <property type="project" value="InterPro"/>
</dbReference>
<evidence type="ECO:0000313" key="2">
    <source>
        <dbReference type="EMBL" id="MVT25065.1"/>
    </source>
</evidence>
<dbReference type="InterPro" id="IPR036590">
    <property type="entry name" value="SRAP-like"/>
</dbReference>
<dbReference type="RefSeq" id="WP_157320748.1">
    <property type="nucleotide sequence ID" value="NZ_WRPM01000011.1"/>
</dbReference>
<protein>
    <submittedName>
        <fullName evidence="2">DUF159 family protein</fullName>
    </submittedName>
</protein>
<dbReference type="Proteomes" id="UP000460157">
    <property type="component" value="Unassembled WGS sequence"/>
</dbReference>
<dbReference type="EMBL" id="WRPM01000011">
    <property type="protein sequence ID" value="MVT25065.1"/>
    <property type="molecule type" value="Genomic_DNA"/>
</dbReference>
<dbReference type="InterPro" id="IPR003738">
    <property type="entry name" value="SRAP"/>
</dbReference>
<accession>A0A7K1UF16</accession>
<dbReference type="AlphaFoldDB" id="A0A7K1UF16"/>
<evidence type="ECO:0000313" key="3">
    <source>
        <dbReference type="Proteomes" id="UP000460157"/>
    </source>
</evidence>
<dbReference type="Pfam" id="PF02586">
    <property type="entry name" value="SRAP"/>
    <property type="match status" value="1"/>
</dbReference>
<keyword evidence="1" id="KW-0812">Transmembrane</keyword>
<keyword evidence="1" id="KW-1133">Transmembrane helix</keyword>
<dbReference type="Gene3D" id="3.90.1680.10">
    <property type="entry name" value="SOS response associated peptidase-like"/>
    <property type="match status" value="1"/>
</dbReference>
<proteinExistence type="predicted"/>
<keyword evidence="3" id="KW-1185">Reference proteome</keyword>
<dbReference type="GO" id="GO:0106300">
    <property type="term" value="P:protein-DNA covalent cross-linking repair"/>
    <property type="evidence" value="ECO:0007669"/>
    <property type="project" value="InterPro"/>
</dbReference>